<organism evidence="1 2">
    <name type="scientific">Ostreobium quekettii</name>
    <dbReference type="NCBI Taxonomy" id="121088"/>
    <lineage>
        <taxon>Eukaryota</taxon>
        <taxon>Viridiplantae</taxon>
        <taxon>Chlorophyta</taxon>
        <taxon>core chlorophytes</taxon>
        <taxon>Ulvophyceae</taxon>
        <taxon>TCBD clade</taxon>
        <taxon>Bryopsidales</taxon>
        <taxon>Ostreobineae</taxon>
        <taxon>Ostreobiaceae</taxon>
        <taxon>Ostreobium</taxon>
    </lineage>
</organism>
<dbReference type="PANTHER" id="PTHR35130">
    <property type="entry name" value="MEDIATOR OF RNA POLYMERASE II TRANSCRIPTION SUBUNIT 16"/>
    <property type="match status" value="1"/>
</dbReference>
<name>A0A8S1J4Q4_9CHLO</name>
<dbReference type="InterPro" id="IPR038836">
    <property type="entry name" value="MED16"/>
</dbReference>
<dbReference type="GO" id="GO:0006355">
    <property type="term" value="P:regulation of DNA-templated transcription"/>
    <property type="evidence" value="ECO:0007669"/>
    <property type="project" value="InterPro"/>
</dbReference>
<dbReference type="OrthoDB" id="544719at2759"/>
<dbReference type="EMBL" id="CAJHUC010001357">
    <property type="protein sequence ID" value="CAD7700844.1"/>
    <property type="molecule type" value="Genomic_DNA"/>
</dbReference>
<gene>
    <name evidence="1" type="ORF">OSTQU699_LOCUS6203</name>
</gene>
<keyword evidence="2" id="KW-1185">Reference proteome</keyword>
<dbReference type="Proteomes" id="UP000708148">
    <property type="component" value="Unassembled WGS sequence"/>
</dbReference>
<sequence length="911" mass="99140">MDTSSLLFDCELAIPGQAQHIAWCPVTNCVAVSCKSDGPAAQSVCVLEPSCPQDCTILEVPLHDDGDSMGFLSWSPAGCRRKLLTATTRGDVHVWTQGGANGNLDVQAVNAWYGQKAVSTPSELVCAKWLSAPASWKWPPSKTSEGEGRADGVPAAASGEGMDVPFVNEDNLLDGKLHWLRCGLACFATITKDATYQVHWRVMGGLCSSSQWRSLPPVTLPGSVGRLLAADVVGGQCATARLAVVSEDRPGSVCIFDASGDPTWSCGPGAVERAVQVSTVTKLDCPGQDRIVQIALGVGNAGQAILVLGEDGQTGTFTIRRYSPKVDEEFWEGGAVYQVPRDRLATVASAGTPSFCVNGDEASIGVLAPGQPPLLIRQQELEEHLDALQWPSDEGGAGPMPHCGAFGPCGCALAVAADGERSQACRLVVWSLPDYSVDTAKEMADEAMSNADRMVWGFVNGFCTWDVVHHICSSSASSTAVLYDTLRHLDTMIHRHPSHPRPHFASLYDQAKARILADVCAKALQSPDSEASTAEAVLVDIYARTIICFIFNAVGMRFRDDTQAVEGAPSPKLEAAEFQKCLPWIVWLHQYRQLFCQCIKTWIQRCQVSEKKGIEEDAEAACIPCVRLLVDSYFMTRFMNMMLIALGIMKSRLATQDSHSTRDPVKDDRKTRDMLKDFGNFIETAKVLRKALKDAAPPQKDGSASKDDIALASVLIDAIHKTCPGKVHLHYYRPDGVLKWQDLVKLKTPNSLSTASEISDSEWREKCMRLGLMPVNCPPSPHVGPPLSLSAGYGRFRKSSPDRLRWTVSNAAKLSSPLGRRWRQDRDFAVGQSAFPSFDWEDPLHRRDSITGMSLPREEPPCLCTVDGSSVTSHPDVWQDEGKDGEIGAMLKRAYVVVSPVTGSRWKRLRG</sequence>
<dbReference type="SUPFAM" id="SSF75011">
    <property type="entry name" value="3-carboxy-cis,cis-mucoante lactonizing enzyme"/>
    <property type="match status" value="1"/>
</dbReference>
<proteinExistence type="predicted"/>
<protein>
    <submittedName>
        <fullName evidence="1">Uncharacterized protein</fullName>
    </submittedName>
</protein>
<comment type="caution">
    <text evidence="1">The sequence shown here is derived from an EMBL/GenBank/DDBJ whole genome shotgun (WGS) entry which is preliminary data.</text>
</comment>
<evidence type="ECO:0000313" key="1">
    <source>
        <dbReference type="EMBL" id="CAD7700844.1"/>
    </source>
</evidence>
<reference evidence="1" key="1">
    <citation type="submission" date="2020-12" db="EMBL/GenBank/DDBJ databases">
        <authorList>
            <person name="Iha C."/>
        </authorList>
    </citation>
    <scope>NUCLEOTIDE SEQUENCE</scope>
</reference>
<dbReference type="AlphaFoldDB" id="A0A8S1J4Q4"/>
<evidence type="ECO:0000313" key="2">
    <source>
        <dbReference type="Proteomes" id="UP000708148"/>
    </source>
</evidence>
<dbReference type="PANTHER" id="PTHR35130:SF1">
    <property type="entry name" value="MEDIATOR OF RNA POLYMERASE II TRANSCRIPTION SUBUNIT 16"/>
    <property type="match status" value="1"/>
</dbReference>
<dbReference type="GO" id="GO:0016592">
    <property type="term" value="C:mediator complex"/>
    <property type="evidence" value="ECO:0007669"/>
    <property type="project" value="InterPro"/>
</dbReference>
<accession>A0A8S1J4Q4</accession>